<protein>
    <submittedName>
        <fullName evidence="2">Uncharacterized protein</fullName>
    </submittedName>
</protein>
<feature type="region of interest" description="Disordered" evidence="1">
    <location>
        <begin position="17"/>
        <end position="39"/>
    </location>
</feature>
<evidence type="ECO:0000313" key="2">
    <source>
        <dbReference type="EnsemblMetazoa" id="AATE017009-PA.1"/>
    </source>
</evidence>
<dbReference type="VEuPathDB" id="VectorBase:AATE017009"/>
<sequence>MHKKDLPKSAALGPLLALLLPPPFPPPPPPPSFDDRDDEERPCRWFCCEDPGPPWLALMVTLGVGCCLLEFTEGELEPRVIEIESFPISRLAPWGDPEDSEEDDAFPPPPPIIASTAPSATHAAPNATRHAARRATPTGTGIAGVAAVAVAAAVALLALAPAGSTLAGVSTASATASTAASTTRRPTATARGCGGGSGGRGIHRTEPQAGERTGQIVRERQLGCHAGGLQAGEVILGRQLSHRPPT</sequence>
<evidence type="ECO:0000256" key="1">
    <source>
        <dbReference type="SAM" id="MobiDB-lite"/>
    </source>
</evidence>
<organism evidence="2">
    <name type="scientific">Anopheles atroparvus</name>
    <name type="common">European mosquito</name>
    <dbReference type="NCBI Taxonomy" id="41427"/>
    <lineage>
        <taxon>Eukaryota</taxon>
        <taxon>Metazoa</taxon>
        <taxon>Ecdysozoa</taxon>
        <taxon>Arthropoda</taxon>
        <taxon>Hexapoda</taxon>
        <taxon>Insecta</taxon>
        <taxon>Pterygota</taxon>
        <taxon>Neoptera</taxon>
        <taxon>Endopterygota</taxon>
        <taxon>Diptera</taxon>
        <taxon>Nematocera</taxon>
        <taxon>Culicoidea</taxon>
        <taxon>Culicidae</taxon>
        <taxon>Anophelinae</taxon>
        <taxon>Anopheles</taxon>
    </lineage>
</organism>
<feature type="compositionally biased region" description="Pro residues" evidence="1">
    <location>
        <begin position="20"/>
        <end position="32"/>
    </location>
</feature>
<feature type="compositionally biased region" description="Low complexity" evidence="1">
    <location>
        <begin position="113"/>
        <end position="134"/>
    </location>
</feature>
<feature type="region of interest" description="Disordered" evidence="1">
    <location>
        <begin position="175"/>
        <end position="214"/>
    </location>
</feature>
<feature type="compositionally biased region" description="Low complexity" evidence="1">
    <location>
        <begin position="175"/>
        <end position="191"/>
    </location>
</feature>
<dbReference type="EnsemblMetazoa" id="AATE017009-RA">
    <property type="protein sequence ID" value="AATE017009-PA.1"/>
    <property type="gene ID" value="AATE017009"/>
</dbReference>
<proteinExistence type="predicted"/>
<reference evidence="2" key="1">
    <citation type="submission" date="2022-08" db="UniProtKB">
        <authorList>
            <consortium name="EnsemblMetazoa"/>
        </authorList>
    </citation>
    <scope>IDENTIFICATION</scope>
    <source>
        <strain evidence="2">EBRO</strain>
    </source>
</reference>
<feature type="region of interest" description="Disordered" evidence="1">
    <location>
        <begin position="92"/>
        <end position="134"/>
    </location>
</feature>
<accession>A0A182JFB2</accession>
<feature type="compositionally biased region" description="Acidic residues" evidence="1">
    <location>
        <begin position="96"/>
        <end position="105"/>
    </location>
</feature>
<dbReference type="AlphaFoldDB" id="A0A182JFB2"/>
<name>A0A182JFB2_ANOAO</name>